<dbReference type="PANTHER" id="PTHR42830:SF2">
    <property type="entry name" value="OSMC_OHR FAMILY PROTEIN"/>
    <property type="match status" value="1"/>
</dbReference>
<gene>
    <name evidence="1" type="ORF">DYP60_04000</name>
</gene>
<reference evidence="1 2" key="2">
    <citation type="submission" date="2018-09" db="EMBL/GenBank/DDBJ databases">
        <title>Genome of Sphaerochaeta halotolerans strain 4-11.</title>
        <authorList>
            <person name="Nazina T.N."/>
            <person name="Sokolova D.S."/>
        </authorList>
    </citation>
    <scope>NUCLEOTIDE SEQUENCE [LARGE SCALE GENOMIC DNA]</scope>
    <source>
        <strain evidence="1 2">4-11</strain>
    </source>
</reference>
<dbReference type="RefSeq" id="WP_117329594.1">
    <property type="nucleotide sequence ID" value="NZ_QUWK01000003.1"/>
</dbReference>
<dbReference type="Gene3D" id="3.30.300.20">
    <property type="match status" value="1"/>
</dbReference>
<dbReference type="AlphaFoldDB" id="A0A372MK02"/>
<evidence type="ECO:0000313" key="2">
    <source>
        <dbReference type="Proteomes" id="UP000264002"/>
    </source>
</evidence>
<keyword evidence="2" id="KW-1185">Reference proteome</keyword>
<proteinExistence type="predicted"/>
<dbReference type="InterPro" id="IPR003718">
    <property type="entry name" value="OsmC/Ohr_fam"/>
</dbReference>
<name>A0A372MK02_9SPIR</name>
<dbReference type="Pfam" id="PF02566">
    <property type="entry name" value="OsmC"/>
    <property type="match status" value="1"/>
</dbReference>
<dbReference type="InterPro" id="IPR036102">
    <property type="entry name" value="OsmC/Ohrsf"/>
</dbReference>
<protein>
    <submittedName>
        <fullName evidence="1">OsmC family peroxiredoxin</fullName>
    </submittedName>
</protein>
<dbReference type="InterPro" id="IPR015946">
    <property type="entry name" value="KH_dom-like_a/b"/>
</dbReference>
<evidence type="ECO:0000313" key="1">
    <source>
        <dbReference type="EMBL" id="RFU95646.1"/>
    </source>
</evidence>
<sequence length="144" mass="16049">MSESHTYTTHVEWTKERRAALSSPSLPTIEVATPANFPGGHEGIWSPEHLYTASAEICLMTTFLSLAEKTKLVFKSYKSEASGTMEKAEKGFLMTRIHIKPTVVVAEESLKEKTVTLLEKAEKYCLISNSMKTEVTIEPNVLVK</sequence>
<dbReference type="PANTHER" id="PTHR42830">
    <property type="entry name" value="OSMOTICALLY INDUCIBLE FAMILY PROTEIN"/>
    <property type="match status" value="1"/>
</dbReference>
<dbReference type="InterPro" id="IPR052707">
    <property type="entry name" value="OsmC_Ohr_Peroxiredoxin"/>
</dbReference>
<comment type="caution">
    <text evidence="1">The sequence shown here is derived from an EMBL/GenBank/DDBJ whole genome shotgun (WGS) entry which is preliminary data.</text>
</comment>
<dbReference type="Proteomes" id="UP000264002">
    <property type="component" value="Unassembled WGS sequence"/>
</dbReference>
<accession>A0A372MK02</accession>
<dbReference type="EMBL" id="QUWK01000003">
    <property type="protein sequence ID" value="RFU95646.1"/>
    <property type="molecule type" value="Genomic_DNA"/>
</dbReference>
<organism evidence="1 2">
    <name type="scientific">Sphaerochaeta halotolerans</name>
    <dbReference type="NCBI Taxonomy" id="2293840"/>
    <lineage>
        <taxon>Bacteria</taxon>
        <taxon>Pseudomonadati</taxon>
        <taxon>Spirochaetota</taxon>
        <taxon>Spirochaetia</taxon>
        <taxon>Spirochaetales</taxon>
        <taxon>Sphaerochaetaceae</taxon>
        <taxon>Sphaerochaeta</taxon>
    </lineage>
</organism>
<reference evidence="2" key="1">
    <citation type="submission" date="2018-08" db="EMBL/GenBank/DDBJ databases">
        <authorList>
            <person name="Grouzdev D.S."/>
            <person name="Krutkina M.S."/>
        </authorList>
    </citation>
    <scope>NUCLEOTIDE SEQUENCE [LARGE SCALE GENOMIC DNA]</scope>
    <source>
        <strain evidence="2">4-11</strain>
    </source>
</reference>
<dbReference type="SUPFAM" id="SSF82784">
    <property type="entry name" value="OsmC-like"/>
    <property type="match status" value="1"/>
</dbReference>